<keyword evidence="1" id="KW-0862">Zinc</keyword>
<reference evidence="3 4" key="1">
    <citation type="submission" date="2022-05" db="EMBL/GenBank/DDBJ databases">
        <authorList>
            <person name="Park J.-S."/>
        </authorList>
    </citation>
    <scope>NUCLEOTIDE SEQUENCE [LARGE SCALE GENOMIC DNA]</scope>
    <source>
        <strain evidence="3 4">2012CJ34-2</strain>
    </source>
</reference>
<evidence type="ECO:0000256" key="1">
    <source>
        <dbReference type="PROSITE-ProRule" id="PRU00325"/>
    </source>
</evidence>
<name>A0ABT0PHC6_9GAMM</name>
<protein>
    <recommendedName>
        <fullName evidence="2">SWIM-type domain-containing protein</fullName>
    </recommendedName>
</protein>
<evidence type="ECO:0000313" key="4">
    <source>
        <dbReference type="Proteomes" id="UP001203338"/>
    </source>
</evidence>
<organism evidence="3 4">
    <name type="scientific">Parendozoicomonas callyspongiae</name>
    <dbReference type="NCBI Taxonomy" id="2942213"/>
    <lineage>
        <taxon>Bacteria</taxon>
        <taxon>Pseudomonadati</taxon>
        <taxon>Pseudomonadota</taxon>
        <taxon>Gammaproteobacteria</taxon>
        <taxon>Oceanospirillales</taxon>
        <taxon>Endozoicomonadaceae</taxon>
        <taxon>Parendozoicomonas</taxon>
    </lineage>
</organism>
<proteinExistence type="predicted"/>
<dbReference type="PROSITE" id="PS50966">
    <property type="entry name" value="ZF_SWIM"/>
    <property type="match status" value="1"/>
</dbReference>
<dbReference type="InterPro" id="IPR007527">
    <property type="entry name" value="Znf_SWIM"/>
</dbReference>
<dbReference type="RefSeq" id="WP_249700067.1">
    <property type="nucleotide sequence ID" value="NZ_JAMFLX010000016.1"/>
</dbReference>
<comment type="caution">
    <text evidence="3">The sequence shown here is derived from an EMBL/GenBank/DDBJ whole genome shotgun (WGS) entry which is preliminary data.</text>
</comment>
<sequence length="572" mass="65923">MNDKPDITDHLLTRLAGEGAFERGEDYYHGNTVGELRQKGDAILADVKGGETWHVQLTYTQRGLEGFCDCPASEKVDFCKHCVATAMALRDQLKEPVTKKAGAKAADIIPAYLNRQSKDYLVKNLTEVILDDKLLRQAWLIRAESALGGLNKATIKKRITAAIPYNRNYYRYDQVRTYFAGVEQALEALKEPISERPEEEQLELLDYAIERIIKAQETVDDSGGFRFDSVAMIQSMYRQAFRGIPWTNEHKVNHLIDLMIQDEYSMYGEIPTDYDDVISPDCMALFFQTVQTRWDALPDMETDGWNIGREYYHLQRVLEAIASKQNDYETLITINQKVARGAYTYVKMAGWSLKLEKYDQAQGFLDQAKKDPHYRHSGDAHTIRQQILLNTGRVELALDEQWDQFKSSMSREDWKSLKKLADLAKSDRNWFSEATEWLQLLQQEVTNNYRYLPGTSAVDALMAVYLEEQQADMAWNLMNTGEVSTGHLSELADQLKGDVGRYTAIQVRLAKNYINKTNNSSYKEAIKLLRSLDGYLKQLSHNEDMLPILQKMRTDFRQKRNFIKWLNEAFPI</sequence>
<evidence type="ECO:0000313" key="3">
    <source>
        <dbReference type="EMBL" id="MCL6270780.1"/>
    </source>
</evidence>
<evidence type="ECO:0000259" key="2">
    <source>
        <dbReference type="PROSITE" id="PS50966"/>
    </source>
</evidence>
<accession>A0ABT0PHC6</accession>
<keyword evidence="4" id="KW-1185">Reference proteome</keyword>
<gene>
    <name evidence="3" type="ORF">M3P05_12685</name>
</gene>
<feature type="domain" description="SWIM-type" evidence="2">
    <location>
        <begin position="53"/>
        <end position="90"/>
    </location>
</feature>
<keyword evidence="1" id="KW-0863">Zinc-finger</keyword>
<keyword evidence="1" id="KW-0479">Metal-binding</keyword>
<dbReference type="EMBL" id="JAMFLX010000016">
    <property type="protein sequence ID" value="MCL6270780.1"/>
    <property type="molecule type" value="Genomic_DNA"/>
</dbReference>
<dbReference type="Proteomes" id="UP001203338">
    <property type="component" value="Unassembled WGS sequence"/>
</dbReference>